<feature type="compositionally biased region" description="Low complexity" evidence="1">
    <location>
        <begin position="9"/>
        <end position="24"/>
    </location>
</feature>
<accession>A0A4S8MYX7</accession>
<dbReference type="Gene3D" id="2.60.40.640">
    <property type="match status" value="1"/>
</dbReference>
<gene>
    <name evidence="2" type="ORF">K435DRAFT_847745</name>
</gene>
<sequence length="432" mass="47334">MSMNASVLPSYTPSDSPPSYTSAPEDGEESLSYTQRLAGAHAHGTFTKKCGSVSVTLTEQENNAQMPVYAQRGVVSGTVHVDSCHHISEIVLKFRGRLRAGLTGSNAASRTIKTVNEKFVLWSFRNPLEGPCPYSIPFSVIFPASFKDGRREYPLPPSYEAYHNGIPGLSVNSEYSLKVVVKTSKTLWTHHKTVTVPLNYRPRKRPSQPIIPLNTTFFSSVKVCPEEWFQASAALKCNKCSDLTPLQTHFFLPSVRVFALSDCIPFHIQLTGRLSSLQALLSRLKIAGEDNSSSDSTGMELFQPRGTNVMTMSATVHRQVSVKVNNQLAWHNAVIGKGNIRAVPPSFDSSASSLDSCEVEMNSEQSLDWEGEIKLREGVQVGQFDAGNTSVKDFIIFSISGPSNCITDFVALRNAVPIAFVTDAWSEGNVYG</sequence>
<dbReference type="AlphaFoldDB" id="A0A4S8MYX7"/>
<feature type="region of interest" description="Disordered" evidence="1">
    <location>
        <begin position="1"/>
        <end position="30"/>
    </location>
</feature>
<name>A0A4S8MYX7_DENBC</name>
<proteinExistence type="predicted"/>
<protein>
    <recommendedName>
        <fullName evidence="4">Arrestin-like N-terminal domain-containing protein</fullName>
    </recommendedName>
</protein>
<evidence type="ECO:0000256" key="1">
    <source>
        <dbReference type="SAM" id="MobiDB-lite"/>
    </source>
</evidence>
<reference evidence="2 3" key="1">
    <citation type="journal article" date="2019" name="Nat. Ecol. Evol.">
        <title>Megaphylogeny resolves global patterns of mushroom evolution.</title>
        <authorList>
            <person name="Varga T."/>
            <person name="Krizsan K."/>
            <person name="Foldi C."/>
            <person name="Dima B."/>
            <person name="Sanchez-Garcia M."/>
            <person name="Sanchez-Ramirez S."/>
            <person name="Szollosi G.J."/>
            <person name="Szarkandi J.G."/>
            <person name="Papp V."/>
            <person name="Albert L."/>
            <person name="Andreopoulos W."/>
            <person name="Angelini C."/>
            <person name="Antonin V."/>
            <person name="Barry K.W."/>
            <person name="Bougher N.L."/>
            <person name="Buchanan P."/>
            <person name="Buyck B."/>
            <person name="Bense V."/>
            <person name="Catcheside P."/>
            <person name="Chovatia M."/>
            <person name="Cooper J."/>
            <person name="Damon W."/>
            <person name="Desjardin D."/>
            <person name="Finy P."/>
            <person name="Geml J."/>
            <person name="Haridas S."/>
            <person name="Hughes K."/>
            <person name="Justo A."/>
            <person name="Karasinski D."/>
            <person name="Kautmanova I."/>
            <person name="Kiss B."/>
            <person name="Kocsube S."/>
            <person name="Kotiranta H."/>
            <person name="LaButti K.M."/>
            <person name="Lechner B.E."/>
            <person name="Liimatainen K."/>
            <person name="Lipzen A."/>
            <person name="Lukacs Z."/>
            <person name="Mihaltcheva S."/>
            <person name="Morgado L.N."/>
            <person name="Niskanen T."/>
            <person name="Noordeloos M.E."/>
            <person name="Ohm R.A."/>
            <person name="Ortiz-Santana B."/>
            <person name="Ovrebo C."/>
            <person name="Racz N."/>
            <person name="Riley R."/>
            <person name="Savchenko A."/>
            <person name="Shiryaev A."/>
            <person name="Soop K."/>
            <person name="Spirin V."/>
            <person name="Szebenyi C."/>
            <person name="Tomsovsky M."/>
            <person name="Tulloss R.E."/>
            <person name="Uehling J."/>
            <person name="Grigoriev I.V."/>
            <person name="Vagvolgyi C."/>
            <person name="Papp T."/>
            <person name="Martin F.M."/>
            <person name="Miettinen O."/>
            <person name="Hibbett D.S."/>
            <person name="Nagy L.G."/>
        </authorList>
    </citation>
    <scope>NUCLEOTIDE SEQUENCE [LARGE SCALE GENOMIC DNA]</scope>
    <source>
        <strain evidence="2 3">CBS 962.96</strain>
    </source>
</reference>
<dbReference type="InterPro" id="IPR014752">
    <property type="entry name" value="Arrestin-like_C"/>
</dbReference>
<dbReference type="OrthoDB" id="3252135at2759"/>
<evidence type="ECO:0008006" key="4">
    <source>
        <dbReference type="Google" id="ProtNLM"/>
    </source>
</evidence>
<organism evidence="2 3">
    <name type="scientific">Dendrothele bispora (strain CBS 962.96)</name>
    <dbReference type="NCBI Taxonomy" id="1314807"/>
    <lineage>
        <taxon>Eukaryota</taxon>
        <taxon>Fungi</taxon>
        <taxon>Dikarya</taxon>
        <taxon>Basidiomycota</taxon>
        <taxon>Agaricomycotina</taxon>
        <taxon>Agaricomycetes</taxon>
        <taxon>Agaricomycetidae</taxon>
        <taxon>Agaricales</taxon>
        <taxon>Agaricales incertae sedis</taxon>
        <taxon>Dendrothele</taxon>
    </lineage>
</organism>
<dbReference type="Proteomes" id="UP000297245">
    <property type="component" value="Unassembled WGS sequence"/>
</dbReference>
<dbReference type="EMBL" id="ML179036">
    <property type="protein sequence ID" value="THV07949.1"/>
    <property type="molecule type" value="Genomic_DNA"/>
</dbReference>
<evidence type="ECO:0000313" key="2">
    <source>
        <dbReference type="EMBL" id="THV07949.1"/>
    </source>
</evidence>
<evidence type="ECO:0000313" key="3">
    <source>
        <dbReference type="Proteomes" id="UP000297245"/>
    </source>
</evidence>
<keyword evidence="3" id="KW-1185">Reference proteome</keyword>